<dbReference type="PANTHER" id="PTHR35686">
    <property type="entry name" value="KINETOCHORE PROTEIN"/>
    <property type="match status" value="1"/>
</dbReference>
<evidence type="ECO:0000313" key="2">
    <source>
        <dbReference type="EMBL" id="KAL3647994.1"/>
    </source>
</evidence>
<feature type="region of interest" description="Disordered" evidence="1">
    <location>
        <begin position="285"/>
        <end position="313"/>
    </location>
</feature>
<evidence type="ECO:0000313" key="3">
    <source>
        <dbReference type="Proteomes" id="UP001632038"/>
    </source>
</evidence>
<dbReference type="PANTHER" id="PTHR35686:SF1">
    <property type="entry name" value="KINETOCHORE PROTEIN"/>
    <property type="match status" value="1"/>
</dbReference>
<dbReference type="Proteomes" id="UP001632038">
    <property type="component" value="Unassembled WGS sequence"/>
</dbReference>
<dbReference type="AlphaFoldDB" id="A0ABD3E4J8"/>
<organism evidence="2 3">
    <name type="scientific">Castilleja foliolosa</name>
    <dbReference type="NCBI Taxonomy" id="1961234"/>
    <lineage>
        <taxon>Eukaryota</taxon>
        <taxon>Viridiplantae</taxon>
        <taxon>Streptophyta</taxon>
        <taxon>Embryophyta</taxon>
        <taxon>Tracheophyta</taxon>
        <taxon>Spermatophyta</taxon>
        <taxon>Magnoliopsida</taxon>
        <taxon>eudicotyledons</taxon>
        <taxon>Gunneridae</taxon>
        <taxon>Pentapetalae</taxon>
        <taxon>asterids</taxon>
        <taxon>lamiids</taxon>
        <taxon>Lamiales</taxon>
        <taxon>Orobanchaceae</taxon>
        <taxon>Pedicularideae</taxon>
        <taxon>Castillejinae</taxon>
        <taxon>Castilleja</taxon>
    </lineage>
</organism>
<evidence type="ECO:0000256" key="1">
    <source>
        <dbReference type="SAM" id="MobiDB-lite"/>
    </source>
</evidence>
<comment type="caution">
    <text evidence="2">The sequence shown here is derived from an EMBL/GenBank/DDBJ whole genome shotgun (WGS) entry which is preliminary data.</text>
</comment>
<feature type="region of interest" description="Disordered" evidence="1">
    <location>
        <begin position="204"/>
        <end position="227"/>
    </location>
</feature>
<feature type="region of interest" description="Disordered" evidence="1">
    <location>
        <begin position="1"/>
        <end position="44"/>
    </location>
</feature>
<protein>
    <submittedName>
        <fullName evidence="2">Uncharacterized protein</fullName>
    </submittedName>
</protein>
<gene>
    <name evidence="2" type="ORF">CASFOL_008962</name>
</gene>
<proteinExistence type="predicted"/>
<keyword evidence="3" id="KW-1185">Reference proteome</keyword>
<name>A0ABD3E4J8_9LAMI</name>
<sequence>MWRRNTLKLGNLAPDNHDSDQNISEDDEDLEGEQRTGNAISLGGLRNSKDAMKVTSQLEILRDSYEFQSTENGLISSHERKGGYHTDDEVEISLSDEPRHYPRITHTKSNEGMVYLPTMASVSHSDEIISDDEKINPPTLRRARENVDRIWSDASREVESLVCLNENSNCPSSHGVFLKERKSSKGGGSGRKLKPKFVFRQQSMIVGDRHGRTSSDNSPSPDEIDGEADEEMDEFIAEAQLIYDHVKESEQPENRIVLFETAHKHDFKEHSIAELLDRFEASNKQLQGSSENPDEDDTLEALDSSSPSCSDDELLQENHQNLKLVIPTKTMADQFHEAFGTVAVIDERPQRTFPRPLCNGMYGKLQQVMQSEKERDSDYLKSLSAEADFKGKPDFELSVPFMDISAFADVTLHRFLFFPSSDEKLCISVRILTRCLEAKLIVCSCTPVEDEKNSYMDNKLQINMKGVARTLTIIFNPRICSDVELEIGNLICIRPPWRCRLWGKMI</sequence>
<reference evidence="3" key="1">
    <citation type="journal article" date="2024" name="IScience">
        <title>Strigolactones Initiate the Formation of Haustorium-like Structures in Castilleja.</title>
        <authorList>
            <person name="Buerger M."/>
            <person name="Peterson D."/>
            <person name="Chory J."/>
        </authorList>
    </citation>
    <scope>NUCLEOTIDE SEQUENCE [LARGE SCALE GENOMIC DNA]</scope>
</reference>
<accession>A0ABD3E4J8</accession>
<dbReference type="EMBL" id="JAVIJP010000009">
    <property type="protein sequence ID" value="KAL3647994.1"/>
    <property type="molecule type" value="Genomic_DNA"/>
</dbReference>